<sequence length="125" mass="14961">MKKLASMSIKKPLNIFEIEEMFAGVMKALQQDEPSKEQCFDYHINQIHSQLLLPNSNALSIVKEIYTFTIQHELYEQQMNWQEISDLIDDYQYGDNYNEYTMDKIYEIIGDHARRIWIQKKTSNF</sequence>
<keyword evidence="2" id="KW-1185">Reference proteome</keyword>
<proteinExistence type="predicted"/>
<reference evidence="1 2" key="1">
    <citation type="journal article" date="2005" name="Int. J. Syst. Evol. Microbiol.">
        <title>Bacillus litoralis sp. nov., isolated from a tidal flat of the Yellow Sea in Korea.</title>
        <authorList>
            <person name="Yoon J.H."/>
            <person name="Oh T.K."/>
        </authorList>
    </citation>
    <scope>NUCLEOTIDE SEQUENCE [LARGE SCALE GENOMIC DNA]</scope>
    <source>
        <strain evidence="1 2">SW-211</strain>
    </source>
</reference>
<dbReference type="RefSeq" id="WP_146950332.1">
    <property type="nucleotide sequence ID" value="NZ_VOQF01000015.1"/>
</dbReference>
<dbReference type="Proteomes" id="UP000321363">
    <property type="component" value="Unassembled WGS sequence"/>
</dbReference>
<gene>
    <name evidence="1" type="ORF">FS935_19590</name>
</gene>
<accession>A0A5C6VR31</accession>
<dbReference type="OrthoDB" id="2626141at2"/>
<comment type="caution">
    <text evidence="1">The sequence shown here is derived from an EMBL/GenBank/DDBJ whole genome shotgun (WGS) entry which is preliminary data.</text>
</comment>
<dbReference type="EMBL" id="VOQF01000015">
    <property type="protein sequence ID" value="TXC85848.1"/>
    <property type="molecule type" value="Genomic_DNA"/>
</dbReference>
<evidence type="ECO:0000313" key="1">
    <source>
        <dbReference type="EMBL" id="TXC85848.1"/>
    </source>
</evidence>
<dbReference type="AlphaFoldDB" id="A0A5C6VR31"/>
<evidence type="ECO:0000313" key="2">
    <source>
        <dbReference type="Proteomes" id="UP000321363"/>
    </source>
</evidence>
<protein>
    <submittedName>
        <fullName evidence="1">Uncharacterized protein</fullName>
    </submittedName>
</protein>
<name>A0A5C6VR31_9BACI</name>
<organism evidence="1 2">
    <name type="scientific">Metabacillus litoralis</name>
    <dbReference type="NCBI Taxonomy" id="152268"/>
    <lineage>
        <taxon>Bacteria</taxon>
        <taxon>Bacillati</taxon>
        <taxon>Bacillota</taxon>
        <taxon>Bacilli</taxon>
        <taxon>Bacillales</taxon>
        <taxon>Bacillaceae</taxon>
        <taxon>Metabacillus</taxon>
    </lineage>
</organism>